<feature type="transmembrane region" description="Helical" evidence="5">
    <location>
        <begin position="148"/>
        <end position="168"/>
    </location>
</feature>
<dbReference type="PANTHER" id="PTHR32322">
    <property type="entry name" value="INNER MEMBRANE TRANSPORTER"/>
    <property type="match status" value="1"/>
</dbReference>
<dbReference type="InterPro" id="IPR050638">
    <property type="entry name" value="AA-Vitamin_Transporters"/>
</dbReference>
<dbReference type="Pfam" id="PF00892">
    <property type="entry name" value="EamA"/>
    <property type="match status" value="2"/>
</dbReference>
<evidence type="ECO:0000256" key="3">
    <source>
        <dbReference type="ARBA" id="ARBA00022989"/>
    </source>
</evidence>
<keyword evidence="8" id="KW-1185">Reference proteome</keyword>
<feature type="transmembrane region" description="Helical" evidence="5">
    <location>
        <begin position="33"/>
        <end position="54"/>
    </location>
</feature>
<dbReference type="Gene3D" id="1.10.3730.20">
    <property type="match status" value="1"/>
</dbReference>
<proteinExistence type="predicted"/>
<evidence type="ECO:0000313" key="7">
    <source>
        <dbReference type="EMBL" id="MBD5770656.1"/>
    </source>
</evidence>
<sequence length="295" mass="31741">MGLKSAYYLILLAAIWGASFLFMRIGAPSLGGVWLIEGRVGFAALFLFFVVLFLKKQINLKENGKHYAVIGILSAAIPFLCYGYAAQYLTASLMSVVNALTPIFGTAISALYFRTSLEAGKVIGLFLGLLGVAVIVGLDPELLEGNNLFAVLVVLCAPICYGIVSTYTQTAKKVDPIANAYGSMFMATLFITPLLFFIPPNSVADIDWVVMASVLTLGIICTGVAFLIFYKLLNDIGMPSTLTVTFLIPIFGVLWGVIFLDEIVGWHTLIGAILVIAGTIKTTGFTLRTVIKPTN</sequence>
<evidence type="ECO:0000256" key="2">
    <source>
        <dbReference type="ARBA" id="ARBA00022692"/>
    </source>
</evidence>
<dbReference type="PANTHER" id="PTHR32322:SF9">
    <property type="entry name" value="AMINO-ACID METABOLITE EFFLUX PUMP-RELATED"/>
    <property type="match status" value="1"/>
</dbReference>
<protein>
    <submittedName>
        <fullName evidence="7">DMT family transporter</fullName>
    </submittedName>
</protein>
<dbReference type="RefSeq" id="WP_191594042.1">
    <property type="nucleotide sequence ID" value="NZ_JACYFC010000002.1"/>
</dbReference>
<feature type="transmembrane region" description="Helical" evidence="5">
    <location>
        <begin position="91"/>
        <end position="112"/>
    </location>
</feature>
<evidence type="ECO:0000256" key="4">
    <source>
        <dbReference type="ARBA" id="ARBA00023136"/>
    </source>
</evidence>
<feature type="transmembrane region" description="Helical" evidence="5">
    <location>
        <begin position="266"/>
        <end position="287"/>
    </location>
</feature>
<evidence type="ECO:0000256" key="5">
    <source>
        <dbReference type="SAM" id="Phobius"/>
    </source>
</evidence>
<evidence type="ECO:0000259" key="6">
    <source>
        <dbReference type="Pfam" id="PF00892"/>
    </source>
</evidence>
<keyword evidence="3 5" id="KW-1133">Transmembrane helix</keyword>
<dbReference type="SUPFAM" id="SSF103481">
    <property type="entry name" value="Multidrug resistance efflux transporter EmrE"/>
    <property type="match status" value="2"/>
</dbReference>
<dbReference type="EMBL" id="JACYFC010000002">
    <property type="protein sequence ID" value="MBD5770656.1"/>
    <property type="molecule type" value="Genomic_DNA"/>
</dbReference>
<dbReference type="Proteomes" id="UP000604161">
    <property type="component" value="Unassembled WGS sequence"/>
</dbReference>
<dbReference type="InterPro" id="IPR037185">
    <property type="entry name" value="EmrE-like"/>
</dbReference>
<evidence type="ECO:0000256" key="1">
    <source>
        <dbReference type="ARBA" id="ARBA00004141"/>
    </source>
</evidence>
<gene>
    <name evidence="7" type="ORF">IF202_06300</name>
</gene>
<feature type="transmembrane region" description="Helical" evidence="5">
    <location>
        <begin position="180"/>
        <end position="198"/>
    </location>
</feature>
<feature type="domain" description="EamA" evidence="6">
    <location>
        <begin position="6"/>
        <end position="136"/>
    </location>
</feature>
<feature type="transmembrane region" description="Helical" evidence="5">
    <location>
        <begin position="119"/>
        <end position="136"/>
    </location>
</feature>
<keyword evidence="4 5" id="KW-0472">Membrane</keyword>
<comment type="subcellular location">
    <subcellularLocation>
        <location evidence="1">Membrane</location>
        <topology evidence="1">Multi-pass membrane protein</topology>
    </subcellularLocation>
</comment>
<reference evidence="7 8" key="1">
    <citation type="submission" date="2020-09" db="EMBL/GenBank/DDBJ databases">
        <title>Marinomonas sp. nov., isolated from the cysticercosis algae of Qingdao, China.</title>
        <authorList>
            <person name="Sun X."/>
        </authorList>
    </citation>
    <scope>NUCLEOTIDE SEQUENCE [LARGE SCALE GENOMIC DNA]</scope>
    <source>
        <strain evidence="7 8">SM2066</strain>
    </source>
</reference>
<evidence type="ECO:0000313" key="8">
    <source>
        <dbReference type="Proteomes" id="UP000604161"/>
    </source>
</evidence>
<feature type="transmembrane region" description="Helical" evidence="5">
    <location>
        <begin position="66"/>
        <end position="85"/>
    </location>
</feature>
<feature type="transmembrane region" description="Helical" evidence="5">
    <location>
        <begin position="242"/>
        <end position="260"/>
    </location>
</feature>
<organism evidence="7 8">
    <name type="scientific">Marinomonas colpomeniae</name>
    <dbReference type="NCBI Taxonomy" id="2774408"/>
    <lineage>
        <taxon>Bacteria</taxon>
        <taxon>Pseudomonadati</taxon>
        <taxon>Pseudomonadota</taxon>
        <taxon>Gammaproteobacteria</taxon>
        <taxon>Oceanospirillales</taxon>
        <taxon>Oceanospirillaceae</taxon>
        <taxon>Marinomonas</taxon>
    </lineage>
</organism>
<dbReference type="InterPro" id="IPR000620">
    <property type="entry name" value="EamA_dom"/>
</dbReference>
<feature type="transmembrane region" description="Helical" evidence="5">
    <location>
        <begin position="7"/>
        <end position="27"/>
    </location>
</feature>
<name>A0ABR8NX80_9GAMM</name>
<accession>A0ABR8NX80</accession>
<feature type="transmembrane region" description="Helical" evidence="5">
    <location>
        <begin position="210"/>
        <end position="230"/>
    </location>
</feature>
<comment type="caution">
    <text evidence="7">The sequence shown here is derived from an EMBL/GenBank/DDBJ whole genome shotgun (WGS) entry which is preliminary data.</text>
</comment>
<keyword evidence="2 5" id="KW-0812">Transmembrane</keyword>
<feature type="domain" description="EamA" evidence="6">
    <location>
        <begin position="149"/>
        <end position="280"/>
    </location>
</feature>